<dbReference type="InterPro" id="IPR016181">
    <property type="entry name" value="Acyl_CoA_acyltransferase"/>
</dbReference>
<evidence type="ECO:0000259" key="3">
    <source>
        <dbReference type="PROSITE" id="PS51186"/>
    </source>
</evidence>
<evidence type="ECO:0000256" key="1">
    <source>
        <dbReference type="ARBA" id="ARBA00022679"/>
    </source>
</evidence>
<dbReference type="NCBIfam" id="NF002959">
    <property type="entry name" value="PRK03624.1"/>
    <property type="match status" value="1"/>
</dbReference>
<dbReference type="Proteomes" id="UP000229081">
    <property type="component" value="Chromosome"/>
</dbReference>
<dbReference type="PROSITE" id="PS51186">
    <property type="entry name" value="GNAT"/>
    <property type="match status" value="1"/>
</dbReference>
<dbReference type="PANTHER" id="PTHR43877">
    <property type="entry name" value="AMINOALKYLPHOSPHONATE N-ACETYLTRANSFERASE-RELATED-RELATED"/>
    <property type="match status" value="1"/>
</dbReference>
<dbReference type="EMBL" id="CP024923">
    <property type="protein sequence ID" value="ATY34100.1"/>
    <property type="molecule type" value="Genomic_DNA"/>
</dbReference>
<name>A0A2K8MJQ0_9SPHN</name>
<dbReference type="KEGG" id="sphc:CVN68_20845"/>
<evidence type="ECO:0000313" key="5">
    <source>
        <dbReference type="Proteomes" id="UP000229081"/>
    </source>
</evidence>
<feature type="domain" description="N-acetyltransferase" evidence="3">
    <location>
        <begin position="4"/>
        <end position="142"/>
    </location>
</feature>
<dbReference type="CDD" id="cd04301">
    <property type="entry name" value="NAT_SF"/>
    <property type="match status" value="1"/>
</dbReference>
<sequence length="142" mass="15353">MHRPLIEPATSQDATAVVALWRACDLTRPWNDPDRDFALALGGASSVVLVARGAEGLEGSVMAGFDGHRGWVYYLAVCPDCRGAGLGRALMAAAEDWLRARGAPKLQLMVRADNHAALGFYEKLGLEWQQVVTLGRFLEDSA</sequence>
<dbReference type="GO" id="GO:0016747">
    <property type="term" value="F:acyltransferase activity, transferring groups other than amino-acyl groups"/>
    <property type="evidence" value="ECO:0007669"/>
    <property type="project" value="InterPro"/>
</dbReference>
<gene>
    <name evidence="4" type="ORF">CVN68_20845</name>
</gene>
<dbReference type="Pfam" id="PF00583">
    <property type="entry name" value="Acetyltransf_1"/>
    <property type="match status" value="1"/>
</dbReference>
<evidence type="ECO:0000313" key="4">
    <source>
        <dbReference type="EMBL" id="ATY34100.1"/>
    </source>
</evidence>
<dbReference type="SUPFAM" id="SSF55729">
    <property type="entry name" value="Acyl-CoA N-acyltransferases (Nat)"/>
    <property type="match status" value="1"/>
</dbReference>
<reference evidence="4 5" key="1">
    <citation type="submission" date="2017-11" db="EMBL/GenBank/DDBJ databases">
        <title>Complete genome sequence of Sphingomonas sp. Strain Cra20, a psychrotolerant potential plant growth promoting rhizobacteria.</title>
        <authorList>
            <person name="Luo Y."/>
        </authorList>
    </citation>
    <scope>NUCLEOTIDE SEQUENCE [LARGE SCALE GENOMIC DNA]</scope>
    <source>
        <strain evidence="4 5">Cra20</strain>
    </source>
</reference>
<dbReference type="Gene3D" id="3.40.630.30">
    <property type="match status" value="1"/>
</dbReference>
<keyword evidence="1 4" id="KW-0808">Transferase</keyword>
<evidence type="ECO:0000256" key="2">
    <source>
        <dbReference type="ARBA" id="ARBA00023315"/>
    </source>
</evidence>
<dbReference type="RefSeq" id="WP_100283890.1">
    <property type="nucleotide sequence ID" value="NZ_CP024923.1"/>
</dbReference>
<organism evidence="4 5">
    <name type="scientific">Sphingomonas psychrotolerans</name>
    <dbReference type="NCBI Taxonomy" id="1327635"/>
    <lineage>
        <taxon>Bacteria</taxon>
        <taxon>Pseudomonadati</taxon>
        <taxon>Pseudomonadota</taxon>
        <taxon>Alphaproteobacteria</taxon>
        <taxon>Sphingomonadales</taxon>
        <taxon>Sphingomonadaceae</taxon>
        <taxon>Sphingomonas</taxon>
    </lineage>
</organism>
<proteinExistence type="predicted"/>
<keyword evidence="2" id="KW-0012">Acyltransferase</keyword>
<dbReference type="InterPro" id="IPR000182">
    <property type="entry name" value="GNAT_dom"/>
</dbReference>
<dbReference type="InterPro" id="IPR050832">
    <property type="entry name" value="Bact_Acetyltransf"/>
</dbReference>
<accession>A0A2K8MJQ0</accession>
<dbReference type="OrthoDB" id="1821130at2"/>
<protein>
    <submittedName>
        <fullName evidence="4">GNAT family acetyltransferase</fullName>
    </submittedName>
</protein>
<dbReference type="AlphaFoldDB" id="A0A2K8MJQ0"/>
<keyword evidence="5" id="KW-1185">Reference proteome</keyword>